<sequence length="320" mass="33584">MTDPGVISSNIDEAGHRLIAGGLVAVPTETVYGLAANAEDGAAVKRIFEVKGRPHDHPLIVHLADGSLIDDGWVGQVSTELRALAATCWPGPLTVLVPRGERVIDEVTGKRPSVGLRVPSHPLTRTLLTTYRIAVAAPSANRFGKVSPTTAAHVYDDLGAVLDPKRDLILDGGPAAIGVESTIVDLTTPTPQILRAGAITAEEIAEIIQRSVDNGSGPSRAAGMLTSHYTPDCDIWLAPDRSTAEGWAELARNRGWSIDVLDRTDDLVDAAHRLYADLRAADAHGLDILVVVTPPPSGLGVALGDRLAKAAALVSLRPPA</sequence>
<keyword evidence="9 13" id="KW-0547">Nucleotide-binding</keyword>
<evidence type="ECO:0000313" key="17">
    <source>
        <dbReference type="Proteomes" id="UP000230914"/>
    </source>
</evidence>
<dbReference type="Gene3D" id="3.40.50.11030">
    <property type="entry name" value="Threonylcarbamoyl-AMP synthase, C-terminal domain"/>
    <property type="match status" value="1"/>
</dbReference>
<dbReference type="GO" id="GO:0005524">
    <property type="term" value="F:ATP binding"/>
    <property type="evidence" value="ECO:0007669"/>
    <property type="project" value="UniProtKB-UniRule"/>
</dbReference>
<feature type="binding site" evidence="14">
    <location>
        <position position="117"/>
    </location>
    <ligand>
        <name>L-threonine</name>
        <dbReference type="ChEBI" id="CHEBI:57926"/>
    </ligand>
</feature>
<feature type="binding site" evidence="14">
    <location>
        <position position="137"/>
    </location>
    <ligand>
        <name>L-threonine</name>
        <dbReference type="ChEBI" id="CHEBI:57926"/>
    </ligand>
</feature>
<dbReference type="EMBL" id="PDSL01000023">
    <property type="protein sequence ID" value="PIE33983.1"/>
    <property type="molecule type" value="Genomic_DNA"/>
</dbReference>
<keyword evidence="5 13" id="KW-0963">Cytoplasm</keyword>
<dbReference type="Pfam" id="PF03481">
    <property type="entry name" value="Sua5_C"/>
    <property type="match status" value="1"/>
</dbReference>
<accession>A0A2G6KE77</accession>
<evidence type="ECO:0000256" key="10">
    <source>
        <dbReference type="ARBA" id="ARBA00022840"/>
    </source>
</evidence>
<dbReference type="Proteomes" id="UP000230914">
    <property type="component" value="Unassembled WGS sequence"/>
</dbReference>
<dbReference type="Gene3D" id="3.90.870.10">
    <property type="entry name" value="DHBP synthase"/>
    <property type="match status" value="1"/>
</dbReference>
<evidence type="ECO:0000256" key="2">
    <source>
        <dbReference type="ARBA" id="ARBA00007663"/>
    </source>
</evidence>
<evidence type="ECO:0000256" key="9">
    <source>
        <dbReference type="ARBA" id="ARBA00022741"/>
    </source>
</evidence>
<evidence type="ECO:0000259" key="15">
    <source>
        <dbReference type="PROSITE" id="PS51163"/>
    </source>
</evidence>
<feature type="binding site" evidence="14">
    <location>
        <position position="195"/>
    </location>
    <ligand>
        <name>ATP</name>
        <dbReference type="ChEBI" id="CHEBI:30616"/>
    </ligand>
</feature>
<evidence type="ECO:0000313" key="16">
    <source>
        <dbReference type="EMBL" id="PIE33983.1"/>
    </source>
</evidence>
<dbReference type="GO" id="GO:0008033">
    <property type="term" value="P:tRNA processing"/>
    <property type="evidence" value="ECO:0007669"/>
    <property type="project" value="UniProtKB-KW"/>
</dbReference>
<evidence type="ECO:0000256" key="8">
    <source>
        <dbReference type="ARBA" id="ARBA00022695"/>
    </source>
</evidence>
<evidence type="ECO:0000256" key="13">
    <source>
        <dbReference type="PIRNR" id="PIRNR004930"/>
    </source>
</evidence>
<feature type="domain" description="YrdC-like" evidence="15">
    <location>
        <begin position="8"/>
        <end position="199"/>
    </location>
</feature>
<comment type="subcellular location">
    <subcellularLocation>
        <location evidence="1 13">Cytoplasm</location>
    </subcellularLocation>
</comment>
<evidence type="ECO:0000256" key="7">
    <source>
        <dbReference type="ARBA" id="ARBA00022694"/>
    </source>
</evidence>
<dbReference type="PANTHER" id="PTHR17490">
    <property type="entry name" value="SUA5"/>
    <property type="match status" value="1"/>
</dbReference>
<evidence type="ECO:0000256" key="11">
    <source>
        <dbReference type="ARBA" id="ARBA00029774"/>
    </source>
</evidence>
<protein>
    <recommendedName>
        <fullName evidence="4 13">Threonylcarbamoyl-AMP synthase</fullName>
        <shortName evidence="13">TC-AMP synthase</shortName>
        <ecNumber evidence="3 13">2.7.7.87</ecNumber>
    </recommendedName>
    <alternativeName>
        <fullName evidence="11 13">L-threonylcarbamoyladenylate synthase</fullName>
    </alternativeName>
</protein>
<keyword evidence="6 13" id="KW-0808">Transferase</keyword>
<feature type="binding site" evidence="14">
    <location>
        <position position="147"/>
    </location>
    <ligand>
        <name>ATP</name>
        <dbReference type="ChEBI" id="CHEBI:30616"/>
    </ligand>
</feature>
<evidence type="ECO:0000256" key="12">
    <source>
        <dbReference type="ARBA" id="ARBA00048366"/>
    </source>
</evidence>
<dbReference type="GO" id="GO:0061710">
    <property type="term" value="F:L-threonylcarbamoyladenylate synthase"/>
    <property type="evidence" value="ECO:0007669"/>
    <property type="project" value="UniProtKB-EC"/>
</dbReference>
<dbReference type="EC" id="2.7.7.87" evidence="3 13"/>
<comment type="caution">
    <text evidence="16">The sequence shown here is derived from an EMBL/GenBank/DDBJ whole genome shotgun (WGS) entry which is preliminary data.</text>
</comment>
<keyword evidence="7 13" id="KW-0819">tRNA processing</keyword>
<dbReference type="SUPFAM" id="SSF55821">
    <property type="entry name" value="YrdC/RibB"/>
    <property type="match status" value="1"/>
</dbReference>
<keyword evidence="10 13" id="KW-0067">ATP-binding</keyword>
<feature type="binding site" evidence="14">
    <location>
        <position position="62"/>
    </location>
    <ligand>
        <name>L-threonine</name>
        <dbReference type="ChEBI" id="CHEBI:57926"/>
    </ligand>
</feature>
<evidence type="ECO:0000256" key="5">
    <source>
        <dbReference type="ARBA" id="ARBA00022490"/>
    </source>
</evidence>
<feature type="binding site" evidence="14">
    <location>
        <position position="229"/>
    </location>
    <ligand>
        <name>ATP</name>
        <dbReference type="ChEBI" id="CHEBI:30616"/>
    </ligand>
</feature>
<comment type="catalytic activity">
    <reaction evidence="12 13">
        <text>L-threonine + hydrogencarbonate + ATP = L-threonylcarbamoyladenylate + diphosphate + H2O</text>
        <dbReference type="Rhea" id="RHEA:36407"/>
        <dbReference type="ChEBI" id="CHEBI:15377"/>
        <dbReference type="ChEBI" id="CHEBI:17544"/>
        <dbReference type="ChEBI" id="CHEBI:30616"/>
        <dbReference type="ChEBI" id="CHEBI:33019"/>
        <dbReference type="ChEBI" id="CHEBI:57926"/>
        <dbReference type="ChEBI" id="CHEBI:73682"/>
        <dbReference type="EC" id="2.7.7.87"/>
    </reaction>
</comment>
<dbReference type="PANTHER" id="PTHR17490:SF16">
    <property type="entry name" value="THREONYLCARBAMOYL-AMP SYNTHASE"/>
    <property type="match status" value="1"/>
</dbReference>
<gene>
    <name evidence="16" type="ORF">CSA55_01585</name>
</gene>
<feature type="binding site" evidence="14">
    <location>
        <position position="181"/>
    </location>
    <ligand>
        <name>L-threonine</name>
        <dbReference type="ChEBI" id="CHEBI:57926"/>
    </ligand>
</feature>
<dbReference type="GO" id="GO:0005737">
    <property type="term" value="C:cytoplasm"/>
    <property type="evidence" value="ECO:0007669"/>
    <property type="project" value="UniProtKB-SubCell"/>
</dbReference>
<dbReference type="GO" id="GO:0003725">
    <property type="term" value="F:double-stranded RNA binding"/>
    <property type="evidence" value="ECO:0007669"/>
    <property type="project" value="UniProtKB-UniRule"/>
</dbReference>
<dbReference type="InterPro" id="IPR017945">
    <property type="entry name" value="DHBP_synth_RibB-like_a/b_dom"/>
</dbReference>
<comment type="function">
    <text evidence="13">Required for the formation of a threonylcarbamoyl group on adenosine at position 37 (t(6)A37) in tRNAs that read codons beginning with adenine.</text>
</comment>
<evidence type="ECO:0000256" key="14">
    <source>
        <dbReference type="PIRSR" id="PIRSR004930-1"/>
    </source>
</evidence>
<evidence type="ECO:0000256" key="1">
    <source>
        <dbReference type="ARBA" id="ARBA00004496"/>
    </source>
</evidence>
<organism evidence="16 17">
    <name type="scientific">Ilumatobacter coccineus</name>
    <dbReference type="NCBI Taxonomy" id="467094"/>
    <lineage>
        <taxon>Bacteria</taxon>
        <taxon>Bacillati</taxon>
        <taxon>Actinomycetota</taxon>
        <taxon>Acidimicrobiia</taxon>
        <taxon>Acidimicrobiales</taxon>
        <taxon>Ilumatobacteraceae</taxon>
        <taxon>Ilumatobacter</taxon>
    </lineage>
</organism>
<dbReference type="PIRSF" id="PIRSF004930">
    <property type="entry name" value="Tln_factor_SUA5"/>
    <property type="match status" value="1"/>
</dbReference>
<dbReference type="GO" id="GO:0000049">
    <property type="term" value="F:tRNA binding"/>
    <property type="evidence" value="ECO:0007669"/>
    <property type="project" value="TreeGrafter"/>
</dbReference>
<reference evidence="16 17" key="1">
    <citation type="submission" date="2017-10" db="EMBL/GenBank/DDBJ databases">
        <title>Novel microbial diversity and functional potential in the marine mammal oral microbiome.</title>
        <authorList>
            <person name="Dudek N.K."/>
            <person name="Sun C.L."/>
            <person name="Burstein D."/>
            <person name="Kantor R.S."/>
            <person name="Aliaga Goltsman D.S."/>
            <person name="Bik E.M."/>
            <person name="Thomas B.C."/>
            <person name="Banfield J.F."/>
            <person name="Relman D.A."/>
        </authorList>
    </citation>
    <scope>NUCLEOTIDE SEQUENCE [LARGE SCALE GENOMIC DNA]</scope>
    <source>
        <strain evidence="16">DOLJORAL78_61_10</strain>
    </source>
</reference>
<dbReference type="InterPro" id="IPR005145">
    <property type="entry name" value="Sua5_C"/>
</dbReference>
<feature type="binding site" evidence="14">
    <location>
        <position position="139"/>
    </location>
    <ligand>
        <name>ATP</name>
        <dbReference type="ChEBI" id="CHEBI:30616"/>
    </ligand>
</feature>
<dbReference type="GO" id="GO:0006450">
    <property type="term" value="P:regulation of translational fidelity"/>
    <property type="evidence" value="ECO:0007669"/>
    <property type="project" value="TreeGrafter"/>
</dbReference>
<dbReference type="InterPro" id="IPR006070">
    <property type="entry name" value="Sua5-like_dom"/>
</dbReference>
<dbReference type="InterPro" id="IPR038385">
    <property type="entry name" value="Sua5/YwlC_C"/>
</dbReference>
<dbReference type="Pfam" id="PF01300">
    <property type="entry name" value="Sua5_yciO_yrdC"/>
    <property type="match status" value="1"/>
</dbReference>
<feature type="binding site" evidence="14">
    <location>
        <position position="30"/>
    </location>
    <ligand>
        <name>L-threonine</name>
        <dbReference type="ChEBI" id="CHEBI:57926"/>
    </ligand>
</feature>
<feature type="binding site" evidence="14">
    <location>
        <position position="53"/>
    </location>
    <ligand>
        <name>ATP</name>
        <dbReference type="ChEBI" id="CHEBI:30616"/>
    </ligand>
</feature>
<name>A0A2G6KE77_9ACTN</name>
<keyword evidence="8 13" id="KW-0548">Nucleotidyltransferase</keyword>
<dbReference type="PROSITE" id="PS51163">
    <property type="entry name" value="YRDC"/>
    <property type="match status" value="1"/>
</dbReference>
<dbReference type="AlphaFoldDB" id="A0A2G6KE77"/>
<proteinExistence type="inferred from homology"/>
<dbReference type="InterPro" id="IPR010923">
    <property type="entry name" value="T(6)A37_SUA5"/>
</dbReference>
<evidence type="ECO:0000256" key="3">
    <source>
        <dbReference type="ARBA" id="ARBA00012584"/>
    </source>
</evidence>
<comment type="similarity">
    <text evidence="2 13">Belongs to the SUA5 family.</text>
</comment>
<dbReference type="InterPro" id="IPR050156">
    <property type="entry name" value="TC-AMP_synthase_SUA5"/>
</dbReference>
<dbReference type="NCBIfam" id="TIGR00057">
    <property type="entry name" value="L-threonylcarbamoyladenylate synthase"/>
    <property type="match status" value="1"/>
</dbReference>
<evidence type="ECO:0000256" key="6">
    <source>
        <dbReference type="ARBA" id="ARBA00022679"/>
    </source>
</evidence>
<evidence type="ECO:0000256" key="4">
    <source>
        <dbReference type="ARBA" id="ARBA00015492"/>
    </source>
</evidence>